<name>A0A347WEH7_9PROT</name>
<evidence type="ECO:0000256" key="1">
    <source>
        <dbReference type="ARBA" id="ARBA00022763"/>
    </source>
</evidence>
<dbReference type="SUPFAM" id="SSF56672">
    <property type="entry name" value="DNA/RNA polymerases"/>
    <property type="match status" value="1"/>
</dbReference>
<keyword evidence="3" id="KW-0548">Nucleotidyltransferase</keyword>
<keyword evidence="3" id="KW-0808">Transferase</keyword>
<dbReference type="AlphaFoldDB" id="A0A347WEH7"/>
<protein>
    <submittedName>
        <fullName evidence="3">DNA polymerase IV</fullName>
        <ecNumber evidence="3">2.7.7.7</ecNumber>
    </submittedName>
</protein>
<evidence type="ECO:0000259" key="2">
    <source>
        <dbReference type="Pfam" id="PF00817"/>
    </source>
</evidence>
<dbReference type="GO" id="GO:0006281">
    <property type="term" value="P:DNA repair"/>
    <property type="evidence" value="ECO:0007669"/>
    <property type="project" value="InterPro"/>
</dbReference>
<dbReference type="InterPro" id="IPR001126">
    <property type="entry name" value="UmuC"/>
</dbReference>
<dbReference type="InterPro" id="IPR043502">
    <property type="entry name" value="DNA/RNA_pol_sf"/>
</dbReference>
<dbReference type="EC" id="2.7.7.7" evidence="3"/>
<feature type="domain" description="UmuC" evidence="2">
    <location>
        <begin position="2"/>
        <end position="111"/>
    </location>
</feature>
<dbReference type="EMBL" id="CP023036">
    <property type="protein sequence ID" value="AXY23270.1"/>
    <property type="molecule type" value="Genomic_DNA"/>
</dbReference>
<dbReference type="PANTHER" id="PTHR35369:SF2">
    <property type="entry name" value="BLR3025 PROTEIN"/>
    <property type="match status" value="1"/>
</dbReference>
<evidence type="ECO:0000313" key="4">
    <source>
        <dbReference type="Proteomes" id="UP000264120"/>
    </source>
</evidence>
<dbReference type="KEGG" id="ksc:CD178_02523"/>
<proteinExistence type="predicted"/>
<evidence type="ECO:0000313" key="3">
    <source>
        <dbReference type="EMBL" id="AXY23270.1"/>
    </source>
</evidence>
<sequence length="466" mass="50410">MIAAVDRAAMAAGISPGAPLAHAQALVPDLAVAPADRDGDAQALSRLAEWCLWCAPLTSATDPDGIWIDATGCAHLHGGETSMLTTLLERLSGMGLTVRGAMADTPGCAWALAHAGGQAAEVIPEHGQAAALDPLPVAALRLDAVIVKGLLQLGLEHIRQLRTAPRAPLVRRFGPDLMRRLDQALGLLPEPVRPVLPRDAVQDRRSFLEPVSTADAIATVIGVLVETVCMELVKRGEGARQADLLCERVDGSVQAVRIGTASPVCDPDHMGRLLRARIETIEPGFGIEAMQLIVRQSERRAARQVTGMPADMSPQETGDAELLDRLGNRAALDGVPVRMARIESHMPERRQVMMPATPCMKSTDWSCQWPRPARLFDPPEPLVMIRQDAAGVPLQVVWRGHAYGIVACDGPERVHGEWWHDASEYGRIRNYWIAAEKGGLQFWLFQSVRCAGTPDAASPWFLHGLF</sequence>
<dbReference type="Pfam" id="PF00817">
    <property type="entry name" value="IMS"/>
    <property type="match status" value="1"/>
</dbReference>
<reference evidence="3 4" key="1">
    <citation type="submission" date="2017-08" db="EMBL/GenBank/DDBJ databases">
        <title>Complete genome sequence of Gluconacetobacter saccharivorans CV1 isolated from Fermented Vinegar.</title>
        <authorList>
            <person name="Kim S.-Y."/>
        </authorList>
    </citation>
    <scope>NUCLEOTIDE SEQUENCE [LARGE SCALE GENOMIC DNA]</scope>
    <source>
        <strain evidence="3 4">CV1</strain>
    </source>
</reference>
<gene>
    <name evidence="3" type="primary">dinB_2</name>
    <name evidence="3" type="ORF">CD178_02523</name>
</gene>
<dbReference type="CDD" id="cd03468">
    <property type="entry name" value="PolY_like"/>
    <property type="match status" value="1"/>
</dbReference>
<keyword evidence="1" id="KW-0227">DNA damage</keyword>
<organism evidence="3 4">
    <name type="scientific">Komagataeibacter saccharivorans</name>
    <dbReference type="NCBI Taxonomy" id="265959"/>
    <lineage>
        <taxon>Bacteria</taxon>
        <taxon>Pseudomonadati</taxon>
        <taxon>Pseudomonadota</taxon>
        <taxon>Alphaproteobacteria</taxon>
        <taxon>Acetobacterales</taxon>
        <taxon>Acetobacteraceae</taxon>
        <taxon>Komagataeibacter</taxon>
    </lineage>
</organism>
<dbReference type="Proteomes" id="UP000264120">
    <property type="component" value="Chromosome"/>
</dbReference>
<keyword evidence="4" id="KW-1185">Reference proteome</keyword>
<dbReference type="InterPro" id="IPR050356">
    <property type="entry name" value="SulA_CellDiv_inhibitor"/>
</dbReference>
<accession>A0A347WEH7</accession>
<dbReference type="GO" id="GO:0003887">
    <property type="term" value="F:DNA-directed DNA polymerase activity"/>
    <property type="evidence" value="ECO:0007669"/>
    <property type="project" value="UniProtKB-EC"/>
</dbReference>
<dbReference type="PANTHER" id="PTHR35369">
    <property type="entry name" value="BLR3025 PROTEIN-RELATED"/>
    <property type="match status" value="1"/>
</dbReference>